<dbReference type="SUPFAM" id="SSF55205">
    <property type="entry name" value="EPT/RTPC-like"/>
    <property type="match status" value="1"/>
</dbReference>
<reference evidence="8" key="2">
    <citation type="submission" date="2014-06" db="EMBL/GenBank/DDBJ databases">
        <title>The complete genome of Blastobotrys (Arxula) adeninivorans LS3 - a yeast of biotechnological interest.</title>
        <authorList>
            <person name="Kunze G."/>
            <person name="Gaillardin C."/>
            <person name="Czernicka M."/>
            <person name="Durrens P."/>
            <person name="Martin T."/>
            <person name="Boer E."/>
            <person name="Gabaldon T."/>
            <person name="Cruz J."/>
            <person name="Talla E."/>
            <person name="Marck C."/>
            <person name="Goffeau A."/>
            <person name="Barbe V."/>
            <person name="Baret P."/>
            <person name="Baronian K."/>
            <person name="Beier S."/>
            <person name="Bleykasten C."/>
            <person name="Bode R."/>
            <person name="Casaregola S."/>
            <person name="Despons L."/>
            <person name="Fairhead C."/>
            <person name="Giersberg M."/>
            <person name="Gierski P."/>
            <person name="Hahnel U."/>
            <person name="Hartmann A."/>
            <person name="Jankowska D."/>
            <person name="Jubin C."/>
            <person name="Jung P."/>
            <person name="Lafontaine I."/>
            <person name="Leh-Louis V."/>
            <person name="Lemaire M."/>
            <person name="Marcet-Houben M."/>
            <person name="Mascher M."/>
            <person name="Morel G."/>
            <person name="Richard G.-F."/>
            <person name="Riechen J."/>
            <person name="Sacerdot C."/>
            <person name="Sarkar A."/>
            <person name="Savel G."/>
            <person name="Schacherer J."/>
            <person name="Sherman D."/>
            <person name="Straub M.-L."/>
            <person name="Stein N."/>
            <person name="Thierry A."/>
            <person name="Trautwein-Schult A."/>
            <person name="Westhof E."/>
            <person name="Worch S."/>
            <person name="Dujon B."/>
            <person name="Souciet J.-L."/>
            <person name="Wincker P."/>
            <person name="Scholz U."/>
            <person name="Neuveglise N."/>
        </authorList>
    </citation>
    <scope>NUCLEOTIDE SEQUENCE</scope>
    <source>
        <strain evidence="8">LS3</strain>
    </source>
</reference>
<feature type="domain" description="RNA 3'-terminal phosphate cyclase" evidence="6">
    <location>
        <begin position="49"/>
        <end position="371"/>
    </location>
</feature>
<organism evidence="8">
    <name type="scientific">Blastobotrys adeninivorans</name>
    <name type="common">Yeast</name>
    <name type="synonym">Arxula adeninivorans</name>
    <dbReference type="NCBI Taxonomy" id="409370"/>
    <lineage>
        <taxon>Eukaryota</taxon>
        <taxon>Fungi</taxon>
        <taxon>Dikarya</taxon>
        <taxon>Ascomycota</taxon>
        <taxon>Saccharomycotina</taxon>
        <taxon>Dipodascomycetes</taxon>
        <taxon>Dipodascales</taxon>
        <taxon>Trichomonascaceae</taxon>
        <taxon>Blastobotrys</taxon>
    </lineage>
</organism>
<evidence type="ECO:0000259" key="6">
    <source>
        <dbReference type="Pfam" id="PF01137"/>
    </source>
</evidence>
<dbReference type="InterPro" id="IPR037136">
    <property type="entry name" value="RNA3'_phos_cyclase_dom_sf"/>
</dbReference>
<feature type="signal peptide" evidence="5">
    <location>
        <begin position="1"/>
        <end position="23"/>
    </location>
</feature>
<keyword evidence="4" id="KW-0539">Nucleus</keyword>
<proteinExistence type="inferred from homology"/>
<dbReference type="AlphaFoldDB" id="A0A060SZM8"/>
<dbReference type="Gene3D" id="3.30.360.20">
    <property type="entry name" value="RNA 3'-terminal phosphate cyclase, insert domain"/>
    <property type="match status" value="1"/>
</dbReference>
<dbReference type="InterPro" id="IPR013792">
    <property type="entry name" value="RNA3'P_cycl/enolpyr_Trfase_a/b"/>
</dbReference>
<dbReference type="GO" id="GO:0004521">
    <property type="term" value="F:RNA endonuclease activity"/>
    <property type="evidence" value="ECO:0007669"/>
    <property type="project" value="TreeGrafter"/>
</dbReference>
<keyword evidence="3" id="KW-0690">Ribosome biogenesis</keyword>
<sequence>MRRVWPQALRLNFFFFFLKNIKSQASLSNIRSAHPTSFKMSEMIKFSTSEDFRTRIVFATLTGKPVTINKIRSESENPGLADYEVSFLRLMDTICNGTEITISYTGTTVRYKPGIIIGGTHTYDCPTTRGLGYYIMPLLLLAPFGKKPLMLTLRGITSSDRDIGVDTIRTAIFPVLQKFGIDRQELRIVKRGSMPLGGGEVVLHLPHLVLQPTTLHATDSDQVAKIRGIAYSTRVSPASVNRIIEAAREVLKPTGSETFIYSDVARGEESGKSPGFGVTLVAETKNGWAISAEAVGQAGSVPEDLGREVACQLLEEISLGGAVARNQLEVAITLMVLGKEDIGRLAVGKGAIDAKFVRLLRYIHKFWNLEILIKDHDANDNEFMLYVKGTGFVSSSKKIA</sequence>
<evidence type="ECO:0000259" key="7">
    <source>
        <dbReference type="Pfam" id="PF05189"/>
    </source>
</evidence>
<dbReference type="GO" id="GO:0005730">
    <property type="term" value="C:nucleolus"/>
    <property type="evidence" value="ECO:0007669"/>
    <property type="project" value="UniProtKB-SubCell"/>
</dbReference>
<evidence type="ECO:0000256" key="2">
    <source>
        <dbReference type="ARBA" id="ARBA00007089"/>
    </source>
</evidence>
<evidence type="ECO:0000313" key="8">
    <source>
        <dbReference type="EMBL" id="CDP34310.1"/>
    </source>
</evidence>
<dbReference type="InterPro" id="IPR013791">
    <property type="entry name" value="RNA3'-term_phos_cycl_insert"/>
</dbReference>
<dbReference type="InterPro" id="IPR000228">
    <property type="entry name" value="RNA3'_term_phos_cyc"/>
</dbReference>
<dbReference type="PANTHER" id="PTHR11096">
    <property type="entry name" value="RNA 3' TERMINAL PHOSPHATE CYCLASE"/>
    <property type="match status" value="1"/>
</dbReference>
<comment type="similarity">
    <text evidence="2">Belongs to the RNA 3'-terminal cyclase family. Type 2 subfamily.</text>
</comment>
<evidence type="ECO:0000256" key="3">
    <source>
        <dbReference type="ARBA" id="ARBA00022517"/>
    </source>
</evidence>
<dbReference type="PROSITE" id="PS01287">
    <property type="entry name" value="RTC"/>
    <property type="match status" value="1"/>
</dbReference>
<feature type="domain" description="RNA 3'-terminal phosphate cyclase insert" evidence="7">
    <location>
        <begin position="219"/>
        <end position="318"/>
    </location>
</feature>
<dbReference type="InterPro" id="IPR020719">
    <property type="entry name" value="RNA3'_term_phos_cycl-like_CS"/>
</dbReference>
<dbReference type="InterPro" id="IPR023797">
    <property type="entry name" value="RNA3'_phos_cyclase_dom"/>
</dbReference>
<dbReference type="Pfam" id="PF05189">
    <property type="entry name" value="RTC_insert"/>
    <property type="match status" value="1"/>
</dbReference>
<dbReference type="CDD" id="cd00875">
    <property type="entry name" value="RNA_Cyclase_Class_I"/>
    <property type="match status" value="1"/>
</dbReference>
<keyword evidence="5" id="KW-0732">Signal</keyword>
<dbReference type="Pfam" id="PF01137">
    <property type="entry name" value="RTC"/>
    <property type="match status" value="1"/>
</dbReference>
<reference evidence="8" key="1">
    <citation type="submission" date="2014-02" db="EMBL/GenBank/DDBJ databases">
        <authorList>
            <person name="Genoscope - CEA"/>
        </authorList>
    </citation>
    <scope>NUCLEOTIDE SEQUENCE</scope>
    <source>
        <strain evidence="8">LS3</strain>
    </source>
</reference>
<dbReference type="InterPro" id="IPR036553">
    <property type="entry name" value="RPTC_insert"/>
</dbReference>
<protein>
    <submittedName>
        <fullName evidence="8">ARAD1C09482p</fullName>
    </submittedName>
</protein>
<accession>A0A060SZM8</accession>
<dbReference type="Gene3D" id="3.65.10.20">
    <property type="entry name" value="RNA 3'-terminal phosphate cyclase domain"/>
    <property type="match status" value="1"/>
</dbReference>
<feature type="chain" id="PRO_5001592884" evidence="5">
    <location>
        <begin position="24"/>
        <end position="400"/>
    </location>
</feature>
<dbReference type="FunFam" id="3.30.360.20:FF:000004">
    <property type="entry name" value="18S rRNA biogenesis protein"/>
    <property type="match status" value="1"/>
</dbReference>
<evidence type="ECO:0000256" key="4">
    <source>
        <dbReference type="ARBA" id="ARBA00023242"/>
    </source>
</evidence>
<dbReference type="PhylomeDB" id="A0A060SZM8"/>
<comment type="subcellular location">
    <subcellularLocation>
        <location evidence="1">Nucleus</location>
        <location evidence="1">Nucleolus</location>
    </subcellularLocation>
</comment>
<evidence type="ECO:0000256" key="5">
    <source>
        <dbReference type="SAM" id="SignalP"/>
    </source>
</evidence>
<gene>
    <name evidence="8" type="ORF">GNLVRS02_ARAD1C09482g</name>
</gene>
<dbReference type="GO" id="GO:0000479">
    <property type="term" value="P:endonucleolytic cleavage of tricistronic rRNA transcript (SSU-rRNA, 5.8S rRNA, LSU-rRNA)"/>
    <property type="evidence" value="ECO:0007669"/>
    <property type="project" value="TreeGrafter"/>
</dbReference>
<evidence type="ECO:0000256" key="1">
    <source>
        <dbReference type="ARBA" id="ARBA00004604"/>
    </source>
</evidence>
<dbReference type="PANTHER" id="PTHR11096:SF1">
    <property type="entry name" value="RNA 3'-TERMINAL PHOSPHATE CYCLASE-LIKE PROTEIN"/>
    <property type="match status" value="1"/>
</dbReference>
<dbReference type="EMBL" id="HG937693">
    <property type="protein sequence ID" value="CDP34310.1"/>
    <property type="molecule type" value="Genomic_DNA"/>
</dbReference>
<name>A0A060SZM8_BLAAD</name>
<dbReference type="InterPro" id="IPR016443">
    <property type="entry name" value="RNA3'_term_phos_cyc_type_2"/>
</dbReference>
<dbReference type="NCBIfam" id="TIGR03400">
    <property type="entry name" value="18S_RNA_Rcl1p"/>
    <property type="match status" value="1"/>
</dbReference>